<dbReference type="FunFam" id="1.10.240.10:FF:000001">
    <property type="entry name" value="Tyrosine--tRNA ligase"/>
    <property type="match status" value="1"/>
</dbReference>
<sequence length="417" mass="45971">MTYHPKSDFIAVMMERGFLADCTDYQGLDEALMQGVRPGYIGFDATAKSLHVGSLIQIMMLRWLQKTGHKPITLMGGGTTKVGDPSFRADERPLLTPEQIDDNIAGIRKVFAAYLDYDSGAENAALMLNNAEWLDDLNYLDFLRDIGRHFSVNRMLSFESVKSRLDREQSLSFLEFNYMILQAYDFLELNRRYGCILQMGGSDQWGNIVNGIDLTRRVIDHEVYGLTSPLLTTSDGKKMGKSQTGAVWLNAEMLSPYEFWQFWRNTTDADVGRFLKLYTELPLDECERLGALAGSEINEAKIVLANEVTALLHGPEAAAAAEATAREVFEKGGVGDDLPTLTLSPDELGDGISVVQLIVRSGLAKSGKEAKRLIAEHGARLDDQPLTDAGLMIDAGALSSPIKLSAGKKRHALVQLG</sequence>
<proteinExistence type="inferred from homology"/>
<evidence type="ECO:0000313" key="14">
    <source>
        <dbReference type="Proteomes" id="UP000053791"/>
    </source>
</evidence>
<evidence type="ECO:0000256" key="4">
    <source>
        <dbReference type="ARBA" id="ARBA00022741"/>
    </source>
</evidence>
<keyword evidence="8 11" id="KW-0030">Aminoacyl-tRNA synthetase</keyword>
<protein>
    <recommendedName>
        <fullName evidence="11">Tyrosine--tRNA ligase</fullName>
        <ecNumber evidence="11">6.1.1.1</ecNumber>
    </recommendedName>
    <alternativeName>
        <fullName evidence="11">Tyrosyl-tRNA synthetase</fullName>
        <shortName evidence="11">TyrRS</shortName>
    </alternativeName>
</protein>
<feature type="binding site" evidence="11">
    <location>
        <position position="178"/>
    </location>
    <ligand>
        <name>L-tyrosine</name>
        <dbReference type="ChEBI" id="CHEBI:58315"/>
    </ligand>
</feature>
<evidence type="ECO:0000256" key="11">
    <source>
        <dbReference type="HAMAP-Rule" id="MF_02006"/>
    </source>
</evidence>
<evidence type="ECO:0000256" key="9">
    <source>
        <dbReference type="ARBA" id="ARBA00048248"/>
    </source>
</evidence>
<dbReference type="GO" id="GO:0006437">
    <property type="term" value="P:tyrosyl-tRNA aminoacylation"/>
    <property type="evidence" value="ECO:0007669"/>
    <property type="project" value="UniProtKB-UniRule"/>
</dbReference>
<dbReference type="InterPro" id="IPR014729">
    <property type="entry name" value="Rossmann-like_a/b/a_fold"/>
</dbReference>
<gene>
    <name evidence="11" type="primary">tyrS</name>
    <name evidence="13" type="ORF">AVO45_07370</name>
</gene>
<evidence type="ECO:0000256" key="7">
    <source>
        <dbReference type="ARBA" id="ARBA00022917"/>
    </source>
</evidence>
<evidence type="ECO:0000256" key="1">
    <source>
        <dbReference type="ARBA" id="ARBA00004496"/>
    </source>
</evidence>
<organism evidence="13 14">
    <name type="scientific">Ruegeria marisrubri</name>
    <dbReference type="NCBI Taxonomy" id="1685379"/>
    <lineage>
        <taxon>Bacteria</taxon>
        <taxon>Pseudomonadati</taxon>
        <taxon>Pseudomonadota</taxon>
        <taxon>Alphaproteobacteria</taxon>
        <taxon>Rhodobacterales</taxon>
        <taxon>Roseobacteraceae</taxon>
        <taxon>Ruegeria</taxon>
    </lineage>
</organism>
<reference evidence="13 14" key="1">
    <citation type="submission" date="2015-12" db="EMBL/GenBank/DDBJ databases">
        <authorList>
            <person name="Shamseldin A."/>
            <person name="Moawad H."/>
            <person name="Abd El-Rahim W.M."/>
            <person name="Sadowsky M.J."/>
        </authorList>
    </citation>
    <scope>NUCLEOTIDE SEQUENCE [LARGE SCALE GENOMIC DNA]</scope>
    <source>
        <strain evidence="13 14">ZGT118</strain>
    </source>
</reference>
<keyword evidence="2 11" id="KW-0963">Cytoplasm</keyword>
<keyword evidence="4 11" id="KW-0547">Nucleotide-binding</keyword>
<dbReference type="AlphaFoldDB" id="A0A0X3U5H5"/>
<dbReference type="NCBIfam" id="TIGR00234">
    <property type="entry name" value="tyrS"/>
    <property type="match status" value="1"/>
</dbReference>
<keyword evidence="6 12" id="KW-0694">RNA-binding</keyword>
<keyword evidence="7 11" id="KW-0648">Protein biosynthesis</keyword>
<dbReference type="SUPFAM" id="SSF52374">
    <property type="entry name" value="Nucleotidylyl transferase"/>
    <property type="match status" value="1"/>
</dbReference>
<dbReference type="InterPro" id="IPR002307">
    <property type="entry name" value="Tyr-tRNA-ligase"/>
</dbReference>
<comment type="catalytic activity">
    <reaction evidence="9 11">
        <text>tRNA(Tyr) + L-tyrosine + ATP = L-tyrosyl-tRNA(Tyr) + AMP + diphosphate + H(+)</text>
        <dbReference type="Rhea" id="RHEA:10220"/>
        <dbReference type="Rhea" id="RHEA-COMP:9706"/>
        <dbReference type="Rhea" id="RHEA-COMP:9707"/>
        <dbReference type="ChEBI" id="CHEBI:15378"/>
        <dbReference type="ChEBI" id="CHEBI:30616"/>
        <dbReference type="ChEBI" id="CHEBI:33019"/>
        <dbReference type="ChEBI" id="CHEBI:58315"/>
        <dbReference type="ChEBI" id="CHEBI:78442"/>
        <dbReference type="ChEBI" id="CHEBI:78536"/>
        <dbReference type="ChEBI" id="CHEBI:456215"/>
        <dbReference type="EC" id="6.1.1.1"/>
    </reaction>
</comment>
<comment type="similarity">
    <text evidence="10 11">Belongs to the class-I aminoacyl-tRNA synthetase family. TyrS type 1 subfamily.</text>
</comment>
<evidence type="ECO:0000256" key="3">
    <source>
        <dbReference type="ARBA" id="ARBA00022598"/>
    </source>
</evidence>
<evidence type="ECO:0000256" key="6">
    <source>
        <dbReference type="ARBA" id="ARBA00022884"/>
    </source>
</evidence>
<dbReference type="PANTHER" id="PTHR11766:SF0">
    <property type="entry name" value="TYROSINE--TRNA LIGASE, MITOCHONDRIAL"/>
    <property type="match status" value="1"/>
</dbReference>
<dbReference type="Gene3D" id="3.40.50.620">
    <property type="entry name" value="HUPs"/>
    <property type="match status" value="1"/>
</dbReference>
<dbReference type="HAMAP" id="MF_02006">
    <property type="entry name" value="Tyr_tRNA_synth_type1"/>
    <property type="match status" value="1"/>
</dbReference>
<dbReference type="FunFam" id="3.40.50.620:FF:000008">
    <property type="entry name" value="Tyrosine--tRNA ligase"/>
    <property type="match status" value="1"/>
</dbReference>
<dbReference type="EC" id="6.1.1.1" evidence="11"/>
<dbReference type="InterPro" id="IPR024088">
    <property type="entry name" value="Tyr-tRNA-ligase_bac-type"/>
</dbReference>
<dbReference type="GO" id="GO:0042803">
    <property type="term" value="F:protein homodimerization activity"/>
    <property type="evidence" value="ECO:0007669"/>
    <property type="project" value="UniProtKB-ARBA"/>
</dbReference>
<dbReference type="EMBL" id="LQBQ01000012">
    <property type="protein sequence ID" value="KUJ80840.1"/>
    <property type="molecule type" value="Genomic_DNA"/>
</dbReference>
<dbReference type="PROSITE" id="PS50889">
    <property type="entry name" value="S4"/>
    <property type="match status" value="1"/>
</dbReference>
<feature type="binding site" evidence="11">
    <location>
        <position position="241"/>
    </location>
    <ligand>
        <name>ATP</name>
        <dbReference type="ChEBI" id="CHEBI:30616"/>
    </ligand>
</feature>
<dbReference type="InterPro" id="IPR036986">
    <property type="entry name" value="S4_RNA-bd_sf"/>
</dbReference>
<dbReference type="GO" id="GO:0005829">
    <property type="term" value="C:cytosol"/>
    <property type="evidence" value="ECO:0007669"/>
    <property type="project" value="TreeGrafter"/>
</dbReference>
<name>A0A0X3U5H5_9RHOB</name>
<evidence type="ECO:0000313" key="13">
    <source>
        <dbReference type="EMBL" id="KUJ80840.1"/>
    </source>
</evidence>
<dbReference type="GO" id="GO:0004831">
    <property type="term" value="F:tyrosine-tRNA ligase activity"/>
    <property type="evidence" value="ECO:0007669"/>
    <property type="project" value="UniProtKB-UniRule"/>
</dbReference>
<evidence type="ECO:0000256" key="2">
    <source>
        <dbReference type="ARBA" id="ARBA00022490"/>
    </source>
</evidence>
<dbReference type="Pfam" id="PF00579">
    <property type="entry name" value="tRNA-synt_1b"/>
    <property type="match status" value="1"/>
</dbReference>
<dbReference type="GO" id="GO:0003723">
    <property type="term" value="F:RNA binding"/>
    <property type="evidence" value="ECO:0007669"/>
    <property type="project" value="UniProtKB-KW"/>
</dbReference>
<dbReference type="Gene3D" id="3.10.290.10">
    <property type="entry name" value="RNA-binding S4 domain"/>
    <property type="match status" value="1"/>
</dbReference>
<dbReference type="InterPro" id="IPR024107">
    <property type="entry name" value="Tyr-tRNA-ligase_bac_1"/>
</dbReference>
<comment type="caution">
    <text evidence="13">The sequence shown here is derived from an EMBL/GenBank/DDBJ whole genome shotgun (WGS) entry which is preliminary data.</text>
</comment>
<feature type="binding site" evidence="11">
    <location>
        <position position="40"/>
    </location>
    <ligand>
        <name>L-tyrosine</name>
        <dbReference type="ChEBI" id="CHEBI:58315"/>
    </ligand>
</feature>
<dbReference type="OrthoDB" id="9804243at2"/>
<evidence type="ECO:0000256" key="12">
    <source>
        <dbReference type="PROSITE-ProRule" id="PRU00182"/>
    </source>
</evidence>
<dbReference type="Gene3D" id="1.10.240.10">
    <property type="entry name" value="Tyrosyl-Transfer RNA Synthetase"/>
    <property type="match status" value="1"/>
</dbReference>
<dbReference type="GO" id="GO:0005524">
    <property type="term" value="F:ATP binding"/>
    <property type="evidence" value="ECO:0007669"/>
    <property type="project" value="UniProtKB-UniRule"/>
</dbReference>
<keyword evidence="3 11" id="KW-0436">Ligase</keyword>
<dbReference type="PANTHER" id="PTHR11766">
    <property type="entry name" value="TYROSYL-TRNA SYNTHETASE"/>
    <property type="match status" value="1"/>
</dbReference>
<comment type="subcellular location">
    <subcellularLocation>
        <location evidence="1 11">Cytoplasm</location>
    </subcellularLocation>
</comment>
<dbReference type="SUPFAM" id="SSF55174">
    <property type="entry name" value="Alpha-L RNA-binding motif"/>
    <property type="match status" value="1"/>
</dbReference>
<evidence type="ECO:0000256" key="5">
    <source>
        <dbReference type="ARBA" id="ARBA00022840"/>
    </source>
</evidence>
<keyword evidence="5 11" id="KW-0067">ATP-binding</keyword>
<dbReference type="InterPro" id="IPR002305">
    <property type="entry name" value="aa-tRNA-synth_Ic"/>
</dbReference>
<feature type="short sequence motif" description="'KMSKS' region" evidence="11">
    <location>
        <begin position="238"/>
        <end position="242"/>
    </location>
</feature>
<dbReference type="STRING" id="1685379.AVO45_07370"/>
<comment type="subunit">
    <text evidence="11">Homodimer.</text>
</comment>
<dbReference type="PRINTS" id="PR01040">
    <property type="entry name" value="TRNASYNTHTYR"/>
</dbReference>
<feature type="short sequence motif" description="'HIGH' region" evidence="11">
    <location>
        <begin position="45"/>
        <end position="54"/>
    </location>
</feature>
<feature type="binding site" evidence="11">
    <location>
        <position position="182"/>
    </location>
    <ligand>
        <name>L-tyrosine</name>
        <dbReference type="ChEBI" id="CHEBI:58315"/>
    </ligand>
</feature>
<dbReference type="RefSeq" id="WP_068346508.1">
    <property type="nucleotide sequence ID" value="NZ_LQBQ01000012.1"/>
</dbReference>
<dbReference type="CDD" id="cd00805">
    <property type="entry name" value="TyrRS_core"/>
    <property type="match status" value="1"/>
</dbReference>
<accession>A0A0X3U5H5</accession>
<comment type="function">
    <text evidence="11">Catalyzes the attachment of tyrosine to tRNA(Tyr) in a two-step reaction: tyrosine is first activated by ATP to form Tyr-AMP and then transferred to the acceptor end of tRNA(Tyr).</text>
</comment>
<keyword evidence="14" id="KW-1185">Reference proteome</keyword>
<evidence type="ECO:0000256" key="8">
    <source>
        <dbReference type="ARBA" id="ARBA00023146"/>
    </source>
</evidence>
<dbReference type="Proteomes" id="UP000053791">
    <property type="component" value="Unassembled WGS sequence"/>
</dbReference>
<evidence type="ECO:0000256" key="10">
    <source>
        <dbReference type="ARBA" id="ARBA00060965"/>
    </source>
</evidence>